<organism evidence="3 4">
    <name type="scientific">Microbacterium hominis</name>
    <dbReference type="NCBI Taxonomy" id="162426"/>
    <lineage>
        <taxon>Bacteria</taxon>
        <taxon>Bacillati</taxon>
        <taxon>Actinomycetota</taxon>
        <taxon>Actinomycetes</taxon>
        <taxon>Micrococcales</taxon>
        <taxon>Microbacteriaceae</taxon>
        <taxon>Microbacterium</taxon>
    </lineage>
</organism>
<dbReference type="Gene3D" id="3.50.50.60">
    <property type="entry name" value="FAD/NAD(P)-binding domain"/>
    <property type="match status" value="2"/>
</dbReference>
<gene>
    <name evidence="3" type="ORF">CXR34_06730</name>
</gene>
<dbReference type="PANTHER" id="PTHR42923:SF3">
    <property type="entry name" value="PROTOPORPHYRINOGEN OXIDASE"/>
    <property type="match status" value="1"/>
</dbReference>
<feature type="compositionally biased region" description="Low complexity" evidence="1">
    <location>
        <begin position="274"/>
        <end position="291"/>
    </location>
</feature>
<dbReference type="SUPFAM" id="SSF51905">
    <property type="entry name" value="FAD/NAD(P)-binding domain"/>
    <property type="match status" value="1"/>
</dbReference>
<dbReference type="InterPro" id="IPR050464">
    <property type="entry name" value="Zeta_carotene_desat/Oxidored"/>
</dbReference>
<evidence type="ECO:0000313" key="3">
    <source>
        <dbReference type="EMBL" id="AUG31125.1"/>
    </source>
</evidence>
<dbReference type="Gene3D" id="3.90.660.20">
    <property type="entry name" value="Protoporphyrinogen oxidase, mitochondrial, domain 2"/>
    <property type="match status" value="1"/>
</dbReference>
<dbReference type="KEGG" id="mhos:CXR34_06730"/>
<feature type="domain" description="Amine oxidase" evidence="2">
    <location>
        <begin position="1"/>
        <end position="269"/>
    </location>
</feature>
<reference evidence="3 4" key="1">
    <citation type="submission" date="2017-12" db="EMBL/GenBank/DDBJ databases">
        <title>Isolation and characterization of estrogens degradatiion strain Microbacterium hominis SJTG1.</title>
        <authorList>
            <person name="Xiong W."/>
            <person name="Yin C."/>
            <person name="Zheng D."/>
            <person name="Liang R."/>
        </authorList>
    </citation>
    <scope>NUCLEOTIDE SEQUENCE [LARGE SCALE GENOMIC DNA]</scope>
    <source>
        <strain evidence="3 4">SJTG1</strain>
    </source>
</reference>
<name>A0A2K9DC37_9MICO</name>
<dbReference type="InterPro" id="IPR002937">
    <property type="entry name" value="Amino_oxidase"/>
</dbReference>
<dbReference type="Gene3D" id="1.10.3110.10">
    <property type="entry name" value="protoporphyrinogen ix oxidase, domain 3"/>
    <property type="match status" value="1"/>
</dbReference>
<dbReference type="AlphaFoldDB" id="A0A2K9DC37"/>
<dbReference type="Proteomes" id="UP000233276">
    <property type="component" value="Chromosome"/>
</dbReference>
<sequence>MGGLVVAHDLARAGYDVIVVDAASEVGGLLRRGTIAGVDIDLGAESFATRTDAVATLVADAGLDLELVAPRPQGAWLAVATEDGVTRARLPRRTVLGIPADPEADDVVAIIGADGAARARAERRLPVEADAEPSLYDLVADRLGARVADRLVDTLCRSVYSRPAADARLSALHPGLWREFVARGSLLEAADAVATGQRAGAAVGGVRGGMWRLPAELADAAAAHGAKIRTGVAVRAVRSDAETVTVDTAGGSLSARHVVIATGPAEAARLLAGAGVSTRSARSTTGSAPRSLSEERVRALRSLSEERSDESKRAPAPAAAGVRLVAAAIAHPGLAAEPVGSGVIADPALPTAAKALTHISAKWDWAREAVPDGIHLVRLSARDAAAGTLASADDVAREVSILTGVEVAAADVVDLVVQEWPDAVAAAAAPDGLPAHVHAAGAVAAGTGLASVIPHARRLAARIDGALAASPSPTSLPTHPVS</sequence>
<feature type="region of interest" description="Disordered" evidence="1">
    <location>
        <begin position="274"/>
        <end position="296"/>
    </location>
</feature>
<dbReference type="Pfam" id="PF01593">
    <property type="entry name" value="Amino_oxidase"/>
    <property type="match status" value="1"/>
</dbReference>
<evidence type="ECO:0000256" key="1">
    <source>
        <dbReference type="SAM" id="MobiDB-lite"/>
    </source>
</evidence>
<dbReference type="EMBL" id="CP025299">
    <property type="protein sequence ID" value="AUG31125.1"/>
    <property type="molecule type" value="Genomic_DNA"/>
</dbReference>
<evidence type="ECO:0000313" key="4">
    <source>
        <dbReference type="Proteomes" id="UP000233276"/>
    </source>
</evidence>
<dbReference type="PANTHER" id="PTHR42923">
    <property type="entry name" value="PROTOPORPHYRINOGEN OXIDASE"/>
    <property type="match status" value="1"/>
</dbReference>
<dbReference type="InterPro" id="IPR036188">
    <property type="entry name" value="FAD/NAD-bd_sf"/>
</dbReference>
<dbReference type="GO" id="GO:0016491">
    <property type="term" value="F:oxidoreductase activity"/>
    <property type="evidence" value="ECO:0007669"/>
    <property type="project" value="InterPro"/>
</dbReference>
<proteinExistence type="predicted"/>
<evidence type="ECO:0000259" key="2">
    <source>
        <dbReference type="Pfam" id="PF01593"/>
    </source>
</evidence>
<accession>A0A2K9DC37</accession>
<protein>
    <submittedName>
        <fullName evidence="3">FAD-dependent oxidoreductase</fullName>
    </submittedName>
</protein>